<evidence type="ECO:0000259" key="9">
    <source>
        <dbReference type="PROSITE" id="PS50110"/>
    </source>
</evidence>
<dbReference type="RefSeq" id="WP_386026714.1">
    <property type="nucleotide sequence ID" value="NZ_JBHUHX010000026.1"/>
</dbReference>
<reference evidence="12" key="1">
    <citation type="journal article" date="2019" name="Int. J. Syst. Evol. Microbiol.">
        <title>The Global Catalogue of Microorganisms (GCM) 10K type strain sequencing project: providing services to taxonomists for standard genome sequencing and annotation.</title>
        <authorList>
            <consortium name="The Broad Institute Genomics Platform"/>
            <consortium name="The Broad Institute Genome Sequencing Center for Infectious Disease"/>
            <person name="Wu L."/>
            <person name="Ma J."/>
        </authorList>
    </citation>
    <scope>NUCLEOTIDE SEQUENCE [LARGE SCALE GENOMIC DNA]</scope>
    <source>
        <strain evidence="12">KACC 12597</strain>
    </source>
</reference>
<evidence type="ECO:0000313" key="11">
    <source>
        <dbReference type="EMBL" id="MFD2112430.1"/>
    </source>
</evidence>
<evidence type="ECO:0000256" key="4">
    <source>
        <dbReference type="ARBA" id="ARBA00022679"/>
    </source>
</evidence>
<dbReference type="SUPFAM" id="SSF47384">
    <property type="entry name" value="Homodimeric domain of signal transducing histidine kinase"/>
    <property type="match status" value="1"/>
</dbReference>
<comment type="catalytic activity">
    <reaction evidence="1">
        <text>ATP + protein L-histidine = ADP + protein N-phospho-L-histidine.</text>
        <dbReference type="EC" id="2.7.13.3"/>
    </reaction>
</comment>
<evidence type="ECO:0000256" key="1">
    <source>
        <dbReference type="ARBA" id="ARBA00000085"/>
    </source>
</evidence>
<dbReference type="SMART" id="SM00448">
    <property type="entry name" value="REC"/>
    <property type="match status" value="1"/>
</dbReference>
<dbReference type="SUPFAM" id="SSF55874">
    <property type="entry name" value="ATPase domain of HSP90 chaperone/DNA topoisomerase II/histidine kinase"/>
    <property type="match status" value="1"/>
</dbReference>
<dbReference type="Pfam" id="PF00072">
    <property type="entry name" value="Response_reg"/>
    <property type="match status" value="1"/>
</dbReference>
<dbReference type="GO" id="GO:0006508">
    <property type="term" value="P:proteolysis"/>
    <property type="evidence" value="ECO:0007669"/>
    <property type="project" value="UniProtKB-KW"/>
</dbReference>
<dbReference type="InterPro" id="IPR000671">
    <property type="entry name" value="Peptidase_A31"/>
</dbReference>
<keyword evidence="4" id="KW-0808">Transferase</keyword>
<dbReference type="Proteomes" id="UP001597337">
    <property type="component" value="Unassembled WGS sequence"/>
</dbReference>
<dbReference type="CDD" id="cd16922">
    <property type="entry name" value="HATPase_EvgS-ArcB-TorS-like"/>
    <property type="match status" value="1"/>
</dbReference>
<dbReference type="PROSITE" id="PS50110">
    <property type="entry name" value="RESPONSE_REGULATORY"/>
    <property type="match status" value="1"/>
</dbReference>
<dbReference type="InterPro" id="IPR004358">
    <property type="entry name" value="Sig_transdc_His_kin-like_C"/>
</dbReference>
<keyword evidence="7" id="KW-0175">Coiled coil</keyword>
<feature type="domain" description="Histidine kinase" evidence="8">
    <location>
        <begin position="398"/>
        <end position="620"/>
    </location>
</feature>
<name>A0ABW4Y9L0_9GAMM</name>
<dbReference type="SUPFAM" id="SSF55785">
    <property type="entry name" value="PYP-like sensor domain (PAS domain)"/>
    <property type="match status" value="1"/>
</dbReference>
<dbReference type="InterPro" id="IPR000014">
    <property type="entry name" value="PAS"/>
</dbReference>
<dbReference type="PROSITE" id="PS50109">
    <property type="entry name" value="HIS_KIN"/>
    <property type="match status" value="1"/>
</dbReference>
<dbReference type="PANTHER" id="PTHR43047:SF64">
    <property type="entry name" value="HISTIDINE KINASE CONTAINING CHEY-HOMOLOGOUS RECEIVER DOMAIN AND PAS DOMAIN-RELATED"/>
    <property type="match status" value="1"/>
</dbReference>
<dbReference type="SMART" id="SM00387">
    <property type="entry name" value="HATPase_c"/>
    <property type="match status" value="1"/>
</dbReference>
<sequence length="771" mass="85257">MPDRLRILCFGNSLHGDDGFGPAVAQSLRRQQLPDGVRLIDCGTRGLDALDLFEGCPELLLIDALEGDRPGRLQILSASDIPLESAHPGSHDAGLGHLIAAARATYGELPPIHCIAAEIDHCAPFSPGLSLDVAAAVGEAVHLIHNRWLQPIHHPTPIGDRELTDELEVLRQANQALETELIHSAETLDLMIEQQETQQDELRQRSVELAQLNSAMERAIDTMAEIFVLLDQNGRILKVNGVLERELGHSRTEVLGTPLESYLAENGTRLLDDLPPDLPGGPSLIDAIRFRGGHLSVEVGFRHRGGGQDIPYLVNATLLHSSSGKLEGALLVATNISALQAREFDLRENQRQLRQTAKELTQHRDNLASLVAAQTQDLRIAKESAEMANRAKSTFLANMSHEIRTPMNAILGFAHVLQRETEDPTQQEKIGRILSAAKHLLAILNDILDFSKIEAEQIQIEQTAVDIPTILDQIDNMMAERVRSDKVRFEQEIDPELIDLPLLGDTLRISQILINFVSNALRFTEHGHVRVSARLEGRNAEQARVYFEVEDSGIGIAEDALERIFDAFEQAETQTTRKYGGTGLGLAISKRLAVLMSGTIGAESRLGVGSRFWFRLPLKHGTRQVVERTNHEQHRIRAGTRLLLVEDNEINQLVSLELLGHLDLEVTLANQGAEALSALERQDFDLILMDIQMPVMDGLEATRRIRALGHRMPIIATTANAFDDDRRLCEQAGMDDFISKPLDPSAFYAKLATWLAPPPIDSQPVRRTTTG</sequence>
<dbReference type="Gene3D" id="3.40.50.2300">
    <property type="match status" value="1"/>
</dbReference>
<dbReference type="CDD" id="cd17546">
    <property type="entry name" value="REC_hyHK_CKI1_RcsC-like"/>
    <property type="match status" value="1"/>
</dbReference>
<evidence type="ECO:0000256" key="6">
    <source>
        <dbReference type="PROSITE-ProRule" id="PRU00169"/>
    </source>
</evidence>
<dbReference type="CDD" id="cd00082">
    <property type="entry name" value="HisKA"/>
    <property type="match status" value="1"/>
</dbReference>
<dbReference type="InterPro" id="IPR003661">
    <property type="entry name" value="HisK_dim/P_dom"/>
</dbReference>
<dbReference type="Pfam" id="PF01750">
    <property type="entry name" value="HycI"/>
    <property type="match status" value="1"/>
</dbReference>
<feature type="coiled-coil region" evidence="7">
    <location>
        <begin position="160"/>
        <end position="212"/>
    </location>
</feature>
<dbReference type="InterPro" id="IPR036890">
    <property type="entry name" value="HATPase_C_sf"/>
</dbReference>
<organism evidence="11 12">
    <name type="scientific">Thiorhodococcus fuscus</name>
    <dbReference type="NCBI Taxonomy" id="527200"/>
    <lineage>
        <taxon>Bacteria</taxon>
        <taxon>Pseudomonadati</taxon>
        <taxon>Pseudomonadota</taxon>
        <taxon>Gammaproteobacteria</taxon>
        <taxon>Chromatiales</taxon>
        <taxon>Chromatiaceae</taxon>
        <taxon>Thiorhodococcus</taxon>
    </lineage>
</organism>
<dbReference type="SUPFAM" id="SSF53163">
    <property type="entry name" value="HybD-like"/>
    <property type="match status" value="1"/>
</dbReference>
<keyword evidence="5" id="KW-0418">Kinase</keyword>
<evidence type="ECO:0000256" key="2">
    <source>
        <dbReference type="ARBA" id="ARBA00012438"/>
    </source>
</evidence>
<evidence type="ECO:0000259" key="8">
    <source>
        <dbReference type="PROSITE" id="PS50109"/>
    </source>
</evidence>
<dbReference type="InterPro" id="IPR005467">
    <property type="entry name" value="His_kinase_dom"/>
</dbReference>
<dbReference type="PRINTS" id="PR00344">
    <property type="entry name" value="BCTRLSENSOR"/>
</dbReference>
<dbReference type="NCBIfam" id="TIGR00229">
    <property type="entry name" value="sensory_box"/>
    <property type="match status" value="1"/>
</dbReference>
<dbReference type="Pfam" id="PF02518">
    <property type="entry name" value="HATPase_c"/>
    <property type="match status" value="1"/>
</dbReference>
<dbReference type="InterPro" id="IPR001789">
    <property type="entry name" value="Sig_transdc_resp-reg_receiver"/>
</dbReference>
<dbReference type="NCBIfam" id="TIGR00072">
    <property type="entry name" value="hydrog_prot"/>
    <property type="match status" value="1"/>
</dbReference>
<dbReference type="Pfam" id="PF00512">
    <property type="entry name" value="HisKA"/>
    <property type="match status" value="1"/>
</dbReference>
<dbReference type="Gene3D" id="3.30.565.10">
    <property type="entry name" value="Histidine kinase-like ATPase, C-terminal domain"/>
    <property type="match status" value="1"/>
</dbReference>
<comment type="caution">
    <text evidence="11">The sequence shown here is derived from an EMBL/GenBank/DDBJ whole genome shotgun (WGS) entry which is preliminary data.</text>
</comment>
<evidence type="ECO:0000259" key="10">
    <source>
        <dbReference type="PROSITE" id="PS50112"/>
    </source>
</evidence>
<dbReference type="InterPro" id="IPR003594">
    <property type="entry name" value="HATPase_dom"/>
</dbReference>
<dbReference type="GO" id="GO:0008233">
    <property type="term" value="F:peptidase activity"/>
    <property type="evidence" value="ECO:0007669"/>
    <property type="project" value="UniProtKB-KW"/>
</dbReference>
<keyword evidence="3 6" id="KW-0597">Phosphoprotein</keyword>
<dbReference type="EMBL" id="JBHUHX010000026">
    <property type="protein sequence ID" value="MFD2112430.1"/>
    <property type="molecule type" value="Genomic_DNA"/>
</dbReference>
<dbReference type="Gene3D" id="1.10.287.130">
    <property type="match status" value="1"/>
</dbReference>
<protein>
    <recommendedName>
        <fullName evidence="2">histidine kinase</fullName>
        <ecNumber evidence="2">2.7.13.3</ecNumber>
    </recommendedName>
</protein>
<dbReference type="CDD" id="cd00518">
    <property type="entry name" value="H2MP"/>
    <property type="match status" value="1"/>
</dbReference>
<accession>A0ABW4Y9L0</accession>
<dbReference type="SMART" id="SM00388">
    <property type="entry name" value="HisKA"/>
    <property type="match status" value="1"/>
</dbReference>
<dbReference type="Gene3D" id="3.40.50.1450">
    <property type="entry name" value="HybD-like"/>
    <property type="match status" value="1"/>
</dbReference>
<dbReference type="InterPro" id="IPR035965">
    <property type="entry name" value="PAS-like_dom_sf"/>
</dbReference>
<dbReference type="PROSITE" id="PS50112">
    <property type="entry name" value="PAS"/>
    <property type="match status" value="1"/>
</dbReference>
<feature type="domain" description="Response regulatory" evidence="9">
    <location>
        <begin position="641"/>
        <end position="755"/>
    </location>
</feature>
<feature type="modified residue" description="4-aspartylphosphate" evidence="6">
    <location>
        <position position="690"/>
    </location>
</feature>
<dbReference type="InterPro" id="IPR011006">
    <property type="entry name" value="CheY-like_superfamily"/>
</dbReference>
<gene>
    <name evidence="11" type="ORF">ACFSJC_11310</name>
</gene>
<dbReference type="InterPro" id="IPR036097">
    <property type="entry name" value="HisK_dim/P_sf"/>
</dbReference>
<evidence type="ECO:0000256" key="7">
    <source>
        <dbReference type="SAM" id="Coils"/>
    </source>
</evidence>
<dbReference type="InterPro" id="IPR023430">
    <property type="entry name" value="Pept_HybD-like_dom_sf"/>
</dbReference>
<evidence type="ECO:0000256" key="3">
    <source>
        <dbReference type="ARBA" id="ARBA00022553"/>
    </source>
</evidence>
<dbReference type="CDD" id="cd00130">
    <property type="entry name" value="PAS"/>
    <property type="match status" value="1"/>
</dbReference>
<keyword evidence="11" id="KW-0645">Protease</keyword>
<dbReference type="SUPFAM" id="SSF52172">
    <property type="entry name" value="CheY-like"/>
    <property type="match status" value="1"/>
</dbReference>
<dbReference type="Gene3D" id="3.30.450.20">
    <property type="entry name" value="PAS domain"/>
    <property type="match status" value="1"/>
</dbReference>
<dbReference type="PANTHER" id="PTHR43047">
    <property type="entry name" value="TWO-COMPONENT HISTIDINE PROTEIN KINASE"/>
    <property type="match status" value="1"/>
</dbReference>
<evidence type="ECO:0000313" key="12">
    <source>
        <dbReference type="Proteomes" id="UP001597337"/>
    </source>
</evidence>
<feature type="domain" description="PAS" evidence="10">
    <location>
        <begin position="212"/>
        <end position="256"/>
    </location>
</feature>
<dbReference type="EC" id="2.7.13.3" evidence="2"/>
<keyword evidence="12" id="KW-1185">Reference proteome</keyword>
<keyword evidence="11" id="KW-0378">Hydrolase</keyword>
<proteinExistence type="predicted"/>
<evidence type="ECO:0000256" key="5">
    <source>
        <dbReference type="ARBA" id="ARBA00022777"/>
    </source>
</evidence>